<organism evidence="3 4">
    <name type="scientific">Opisthorchis viverrini</name>
    <name type="common">Southeast Asian liver fluke</name>
    <dbReference type="NCBI Taxonomy" id="6198"/>
    <lineage>
        <taxon>Eukaryota</taxon>
        <taxon>Metazoa</taxon>
        <taxon>Spiralia</taxon>
        <taxon>Lophotrochozoa</taxon>
        <taxon>Platyhelminthes</taxon>
        <taxon>Trematoda</taxon>
        <taxon>Digenea</taxon>
        <taxon>Opisthorchiida</taxon>
        <taxon>Opisthorchiata</taxon>
        <taxon>Opisthorchiidae</taxon>
        <taxon>Opisthorchis</taxon>
    </lineage>
</organism>
<sequence length="663" mass="75688">MQSEGTPVQLPRRCLFESLENKPSVVSERRFRSFKCQLEANKACQQSTERFRNLYAFDVDLLCACRRSPCRARQSCSATTDSISLGRLSTSCGSIAVLETERANWHWETVNLADEYVPSIYHTVRYHSDSCLRGHYRTEQPCIPPTPNKMRDRFRSSDVNVPSETEVSKEDLQVSKHSNTSPPDDSSPHFRMPSLFHMWRARIRRASHKERAHKSLVRDTTSPLSDEENIATPSEIPYTRKMLAAQLPPPVPNPSPVKSTTQEYDSVTTYKELLPLGDSNSSQIPPTKLRQMKLTGKSSSLSKPGALILGRRTRYHTLATVKAAIYFSYSWSDSILKGSSLRTLDIFSKLFDNTHPRSFNFQCGRWRMTWSDNRQRMTILSSGFTNVGRKQTSPNRLTDNTPYVLMSSAKESKDDDPTSEVLSTQSADSEPPKRPTKCELKSEKVKRLFGFGPDTNWLCWTNSWIGLSYFITGLILFLIHAITYSWSAGTLQLHCAEGRCWSFALEKNPYSHSYNLLRYTKYLYDDPHIGLGFGLFLLIFGVTSGFRFSRLLVNLGFICNVTLTATCILLLPFTIFELQLAYGSHAQAKLEAPCHWNRIRASNDLVMLVTMLLLSVFQLVINYPYVQYRSINRLGPLLYYIKTSQRLSNIRLKNNTTFNEFTV</sequence>
<feature type="compositionally biased region" description="Polar residues" evidence="1">
    <location>
        <begin position="175"/>
        <end position="184"/>
    </location>
</feature>
<protein>
    <submittedName>
        <fullName evidence="3">Uncharacterized protein</fullName>
    </submittedName>
</protein>
<name>A0A074ZE42_OPIVI</name>
<feature type="region of interest" description="Disordered" evidence="1">
    <location>
        <begin position="142"/>
        <end position="191"/>
    </location>
</feature>
<dbReference type="RefSeq" id="XP_009174775.1">
    <property type="nucleotide sequence ID" value="XM_009176511.1"/>
</dbReference>
<dbReference type="Proteomes" id="UP000054324">
    <property type="component" value="Unassembled WGS sequence"/>
</dbReference>
<dbReference type="GeneID" id="20324374"/>
<feature type="transmembrane region" description="Helical" evidence="2">
    <location>
        <begin position="529"/>
        <end position="548"/>
    </location>
</feature>
<gene>
    <name evidence="3" type="ORF">T265_10206</name>
</gene>
<evidence type="ECO:0000313" key="4">
    <source>
        <dbReference type="Proteomes" id="UP000054324"/>
    </source>
</evidence>
<feature type="region of interest" description="Disordered" evidence="1">
    <location>
        <begin position="210"/>
        <end position="229"/>
    </location>
</feature>
<feature type="transmembrane region" description="Helical" evidence="2">
    <location>
        <begin position="464"/>
        <end position="484"/>
    </location>
</feature>
<keyword evidence="2" id="KW-0812">Transmembrane</keyword>
<dbReference type="EMBL" id="KL596964">
    <property type="protein sequence ID" value="KER21470.1"/>
    <property type="molecule type" value="Genomic_DNA"/>
</dbReference>
<feature type="region of interest" description="Disordered" evidence="1">
    <location>
        <begin position="409"/>
        <end position="436"/>
    </location>
</feature>
<dbReference type="AlphaFoldDB" id="A0A074ZE42"/>
<dbReference type="OrthoDB" id="6269593at2759"/>
<evidence type="ECO:0000256" key="1">
    <source>
        <dbReference type="SAM" id="MobiDB-lite"/>
    </source>
</evidence>
<keyword evidence="2" id="KW-1133">Transmembrane helix</keyword>
<evidence type="ECO:0000313" key="3">
    <source>
        <dbReference type="EMBL" id="KER21470.1"/>
    </source>
</evidence>
<keyword evidence="4" id="KW-1185">Reference proteome</keyword>
<dbReference type="CTD" id="20324374"/>
<keyword evidence="2" id="KW-0472">Membrane</keyword>
<feature type="transmembrane region" description="Helical" evidence="2">
    <location>
        <begin position="555"/>
        <end position="576"/>
    </location>
</feature>
<proteinExistence type="predicted"/>
<dbReference type="KEGG" id="ovi:T265_10206"/>
<evidence type="ECO:0000256" key="2">
    <source>
        <dbReference type="SAM" id="Phobius"/>
    </source>
</evidence>
<feature type="transmembrane region" description="Helical" evidence="2">
    <location>
        <begin position="605"/>
        <end position="626"/>
    </location>
</feature>
<accession>A0A074ZE42</accession>
<reference evidence="3 4" key="1">
    <citation type="submission" date="2013-11" db="EMBL/GenBank/DDBJ databases">
        <title>Opisthorchis viverrini - life in the bile duct.</title>
        <authorList>
            <person name="Young N.D."/>
            <person name="Nagarajan N."/>
            <person name="Lin S.J."/>
            <person name="Korhonen P.K."/>
            <person name="Jex A.R."/>
            <person name="Hall R.S."/>
            <person name="Safavi-Hemami H."/>
            <person name="Kaewkong W."/>
            <person name="Bertrand D."/>
            <person name="Gao S."/>
            <person name="Seet Q."/>
            <person name="Wongkham S."/>
            <person name="Teh B.T."/>
            <person name="Wongkham C."/>
            <person name="Intapan P.M."/>
            <person name="Maleewong W."/>
            <person name="Yang X."/>
            <person name="Hu M."/>
            <person name="Wang Z."/>
            <person name="Hofmann A."/>
            <person name="Sternberg P.W."/>
            <person name="Tan P."/>
            <person name="Wang J."/>
            <person name="Gasser R.B."/>
        </authorList>
    </citation>
    <scope>NUCLEOTIDE SEQUENCE [LARGE SCALE GENOMIC DNA]</scope>
</reference>